<dbReference type="Gene3D" id="1.25.40.10">
    <property type="entry name" value="Tetratricopeptide repeat domain"/>
    <property type="match status" value="1"/>
</dbReference>
<reference evidence="8 9" key="1">
    <citation type="submission" date="2016-11" db="EMBL/GenBank/DDBJ databases">
        <authorList>
            <person name="Jaros S."/>
            <person name="Januszkiewicz K."/>
            <person name="Wedrychowicz H."/>
        </authorList>
    </citation>
    <scope>NUCLEOTIDE SEQUENCE [LARGE SCALE GENOMIC DNA]</scope>
    <source>
        <strain evidence="8 9">DSM 25660</strain>
    </source>
</reference>
<keyword evidence="3" id="KW-0808">Transferase</keyword>
<keyword evidence="6" id="KW-1133">Transmembrane helix</keyword>
<dbReference type="PANTHER" id="PTHR24421:SF10">
    <property type="entry name" value="NITRATE_NITRITE SENSOR PROTEIN NARQ"/>
    <property type="match status" value="1"/>
</dbReference>
<dbReference type="PROSITE" id="PS50109">
    <property type="entry name" value="HIS_KIN"/>
    <property type="match status" value="1"/>
</dbReference>
<dbReference type="Gene3D" id="3.30.565.10">
    <property type="entry name" value="Histidine kinase-like ATPase, C-terminal domain"/>
    <property type="match status" value="1"/>
</dbReference>
<dbReference type="InterPro" id="IPR011990">
    <property type="entry name" value="TPR-like_helical_dom_sf"/>
</dbReference>
<proteinExistence type="predicted"/>
<evidence type="ECO:0000256" key="5">
    <source>
        <dbReference type="ARBA" id="ARBA00023012"/>
    </source>
</evidence>
<dbReference type="InterPro" id="IPR005467">
    <property type="entry name" value="His_kinase_dom"/>
</dbReference>
<dbReference type="CDD" id="cd16917">
    <property type="entry name" value="HATPase_UhpB-NarQ-NarX-like"/>
    <property type="match status" value="1"/>
</dbReference>
<evidence type="ECO:0000259" key="7">
    <source>
        <dbReference type="PROSITE" id="PS50109"/>
    </source>
</evidence>
<keyword evidence="4 8" id="KW-0418">Kinase</keyword>
<dbReference type="InterPro" id="IPR050482">
    <property type="entry name" value="Sensor_HK_TwoCompSys"/>
</dbReference>
<dbReference type="AlphaFoldDB" id="A0A1M4YI11"/>
<dbReference type="PANTHER" id="PTHR24421">
    <property type="entry name" value="NITRATE/NITRITE SENSOR PROTEIN NARX-RELATED"/>
    <property type="match status" value="1"/>
</dbReference>
<evidence type="ECO:0000256" key="1">
    <source>
        <dbReference type="ARBA" id="ARBA00000085"/>
    </source>
</evidence>
<evidence type="ECO:0000256" key="2">
    <source>
        <dbReference type="ARBA" id="ARBA00012438"/>
    </source>
</evidence>
<dbReference type="Proteomes" id="UP000184147">
    <property type="component" value="Unassembled WGS sequence"/>
</dbReference>
<dbReference type="InterPro" id="IPR003594">
    <property type="entry name" value="HATPase_dom"/>
</dbReference>
<dbReference type="InterPro" id="IPR036890">
    <property type="entry name" value="HATPase_C_sf"/>
</dbReference>
<name>A0A1M4YI11_9FLAO</name>
<keyword evidence="6" id="KW-0472">Membrane</keyword>
<dbReference type="EMBL" id="FQVQ01000003">
    <property type="protein sequence ID" value="SHF05369.1"/>
    <property type="molecule type" value="Genomic_DNA"/>
</dbReference>
<evidence type="ECO:0000256" key="3">
    <source>
        <dbReference type="ARBA" id="ARBA00022679"/>
    </source>
</evidence>
<evidence type="ECO:0000256" key="6">
    <source>
        <dbReference type="SAM" id="Phobius"/>
    </source>
</evidence>
<gene>
    <name evidence="8" type="ORF">SAMN05444377_103107</name>
</gene>
<evidence type="ECO:0000313" key="9">
    <source>
        <dbReference type="Proteomes" id="UP000184147"/>
    </source>
</evidence>
<protein>
    <recommendedName>
        <fullName evidence="2">histidine kinase</fullName>
        <ecNumber evidence="2">2.7.13.3</ecNumber>
    </recommendedName>
</protein>
<dbReference type="STRING" id="1124188.SAMN05444377_103107"/>
<keyword evidence="6" id="KW-0812">Transmembrane</keyword>
<accession>A0A1M4YI11</accession>
<dbReference type="EC" id="2.7.13.3" evidence="2"/>
<dbReference type="OrthoDB" id="977000at2"/>
<dbReference type="RefSeq" id="WP_073361867.1">
    <property type="nucleotide sequence ID" value="NZ_FQVQ01000003.1"/>
</dbReference>
<dbReference type="GO" id="GO:0000160">
    <property type="term" value="P:phosphorelay signal transduction system"/>
    <property type="evidence" value="ECO:0007669"/>
    <property type="project" value="UniProtKB-KW"/>
</dbReference>
<sequence>MNSDLSIESQKYIDSICVHYDRKELTNEKFKRLLYGNLYDLRKCNDSVSRYYLNRIAALSVTHNLQSSNYLVSKLSTLSLRYGDTLNYARSLRLKGSILLSKGEKLEALKFHEKSLKIFEFINSEIDLVRNYTNIGLDLYYSDDYTGAEYFLIKALKKLKNRDYNLRFKIITNLILTYNGSSQPNKAIKLIKNEISQFKHVRNSIDWIILKSELAYAYEEKNDFLKCYKTLADIKSCSSFNMLNTLQRAEVNRRFLRVLRKLNNGVSYEKEYEEMEKQFDSEFEVGMKSSLLVDYIYHLHELKKNDKLLLKAKETYKISIESNYIFNSLNSLILLSKVDSKNASIYFQKYDSINDLLFNSKRATFSKILLDTNNLEKAKLKAERDRQLVIIWILIILLISIVIFIFYYKRLSKLRSEISKKNQKSNARIEELLVKNQEIEAQTRKHLLRSIAMEIHDNVLNRLASTRYQLFKLHFKQDKQTLQEAMEGIDHIQQVENELRLLTHNLTNESQSATISLLSMIQELIDIHHEVYDQEVEFTVSQWDWELLPNETKINCLRIVQEALLNITKHAKATRISIQFIHDTHHLRFRISDNGKGMEAVKTIKGIGLKNLEERAQMMAAKIEVYSTPAEGTTLQITLPI</sequence>
<keyword evidence="5" id="KW-0902">Two-component regulatory system</keyword>
<keyword evidence="9" id="KW-1185">Reference proteome</keyword>
<dbReference type="SUPFAM" id="SSF55874">
    <property type="entry name" value="ATPase domain of HSP90 chaperone/DNA topoisomerase II/histidine kinase"/>
    <property type="match status" value="1"/>
</dbReference>
<evidence type="ECO:0000313" key="8">
    <source>
        <dbReference type="EMBL" id="SHF05369.1"/>
    </source>
</evidence>
<feature type="domain" description="Histidine kinase" evidence="7">
    <location>
        <begin position="558"/>
        <end position="641"/>
    </location>
</feature>
<comment type="catalytic activity">
    <reaction evidence="1">
        <text>ATP + protein L-histidine = ADP + protein N-phospho-L-histidine.</text>
        <dbReference type="EC" id="2.7.13.3"/>
    </reaction>
</comment>
<evidence type="ECO:0000256" key="4">
    <source>
        <dbReference type="ARBA" id="ARBA00022777"/>
    </source>
</evidence>
<dbReference type="GO" id="GO:0004673">
    <property type="term" value="F:protein histidine kinase activity"/>
    <property type="evidence" value="ECO:0007669"/>
    <property type="project" value="UniProtKB-EC"/>
</dbReference>
<organism evidence="8 9">
    <name type="scientific">Flavobacterium fontis</name>
    <dbReference type="NCBI Taxonomy" id="1124188"/>
    <lineage>
        <taxon>Bacteria</taxon>
        <taxon>Pseudomonadati</taxon>
        <taxon>Bacteroidota</taxon>
        <taxon>Flavobacteriia</taxon>
        <taxon>Flavobacteriales</taxon>
        <taxon>Flavobacteriaceae</taxon>
        <taxon>Flavobacterium</taxon>
    </lineage>
</organism>
<feature type="transmembrane region" description="Helical" evidence="6">
    <location>
        <begin position="389"/>
        <end position="408"/>
    </location>
</feature>
<dbReference type="Pfam" id="PF02518">
    <property type="entry name" value="HATPase_c"/>
    <property type="match status" value="1"/>
</dbReference>
<dbReference type="SUPFAM" id="SSF48452">
    <property type="entry name" value="TPR-like"/>
    <property type="match status" value="2"/>
</dbReference>